<dbReference type="SUPFAM" id="SSF46689">
    <property type="entry name" value="Homeodomain-like"/>
    <property type="match status" value="1"/>
</dbReference>
<feature type="domain" description="HTH tetR-type" evidence="6">
    <location>
        <begin position="13"/>
        <end position="73"/>
    </location>
</feature>
<dbReference type="AlphaFoldDB" id="A0A318HBI9"/>
<evidence type="ECO:0000313" key="8">
    <source>
        <dbReference type="Proteomes" id="UP000247781"/>
    </source>
</evidence>
<dbReference type="InterPro" id="IPR011075">
    <property type="entry name" value="TetR_C"/>
</dbReference>
<dbReference type="PANTHER" id="PTHR47506:SF1">
    <property type="entry name" value="HTH-TYPE TRANSCRIPTIONAL REGULATOR YJDC"/>
    <property type="match status" value="1"/>
</dbReference>
<comment type="subunit">
    <text evidence="1">Homodimer.</text>
</comment>
<evidence type="ECO:0000256" key="2">
    <source>
        <dbReference type="ARBA" id="ARBA00023015"/>
    </source>
</evidence>
<evidence type="ECO:0000259" key="6">
    <source>
        <dbReference type="PROSITE" id="PS50977"/>
    </source>
</evidence>
<dbReference type="Pfam" id="PF00440">
    <property type="entry name" value="TetR_N"/>
    <property type="match status" value="1"/>
</dbReference>
<dbReference type="PRINTS" id="PR00455">
    <property type="entry name" value="HTHTETR"/>
</dbReference>
<dbReference type="PROSITE" id="PS50977">
    <property type="entry name" value="HTH_TETR_2"/>
    <property type="match status" value="1"/>
</dbReference>
<proteinExistence type="predicted"/>
<evidence type="ECO:0000256" key="5">
    <source>
        <dbReference type="PROSITE-ProRule" id="PRU00335"/>
    </source>
</evidence>
<protein>
    <submittedName>
        <fullName evidence="7">TetR family transcriptional regulator</fullName>
    </submittedName>
</protein>
<dbReference type="EMBL" id="QJJU01000018">
    <property type="protein sequence ID" value="PXX05390.1"/>
    <property type="molecule type" value="Genomic_DNA"/>
</dbReference>
<keyword evidence="2" id="KW-0805">Transcription regulation</keyword>
<accession>A0A318HBI9</accession>
<evidence type="ECO:0000256" key="4">
    <source>
        <dbReference type="ARBA" id="ARBA00023163"/>
    </source>
</evidence>
<keyword evidence="3 5" id="KW-0238">DNA-binding</keyword>
<dbReference type="PANTHER" id="PTHR47506">
    <property type="entry name" value="TRANSCRIPTIONAL REGULATORY PROTEIN"/>
    <property type="match status" value="1"/>
</dbReference>
<dbReference type="Pfam" id="PF16925">
    <property type="entry name" value="TetR_C_13"/>
    <property type="match status" value="1"/>
</dbReference>
<dbReference type="Proteomes" id="UP000247781">
    <property type="component" value="Unassembled WGS sequence"/>
</dbReference>
<comment type="caution">
    <text evidence="7">The sequence shown here is derived from an EMBL/GenBank/DDBJ whole genome shotgun (WGS) entry which is preliminary data.</text>
</comment>
<dbReference type="GO" id="GO:0045892">
    <property type="term" value="P:negative regulation of DNA-templated transcription"/>
    <property type="evidence" value="ECO:0007669"/>
    <property type="project" value="UniProtKB-ARBA"/>
</dbReference>
<reference evidence="8" key="1">
    <citation type="submission" date="2018-05" db="EMBL/GenBank/DDBJ databases">
        <authorList>
            <person name="Deangelis K."/>
            <person name="Huntemann M."/>
            <person name="Clum A."/>
            <person name="Pillay M."/>
            <person name="Palaniappan K."/>
            <person name="Varghese N."/>
            <person name="Mikhailova N."/>
            <person name="Stamatis D."/>
            <person name="Reddy T."/>
            <person name="Daum C."/>
            <person name="Shapiro N."/>
            <person name="Ivanova N."/>
            <person name="Kyrpides N."/>
            <person name="Woyke T."/>
        </authorList>
    </citation>
    <scope>NUCLEOTIDE SEQUENCE [LARGE SCALE GENOMIC DNA]</scope>
    <source>
        <strain evidence="8">GAS496</strain>
    </source>
</reference>
<dbReference type="Gene3D" id="1.10.357.10">
    <property type="entry name" value="Tetracycline Repressor, domain 2"/>
    <property type="match status" value="1"/>
</dbReference>
<feature type="DNA-binding region" description="H-T-H motif" evidence="5">
    <location>
        <begin position="36"/>
        <end position="55"/>
    </location>
</feature>
<evidence type="ECO:0000313" key="7">
    <source>
        <dbReference type="EMBL" id="PXX05390.1"/>
    </source>
</evidence>
<dbReference type="SUPFAM" id="SSF48498">
    <property type="entry name" value="Tetracyclin repressor-like, C-terminal domain"/>
    <property type="match status" value="1"/>
</dbReference>
<reference evidence="7 8" key="2">
    <citation type="submission" date="2018-06" db="EMBL/GenBank/DDBJ databases">
        <title>Sequencing of bacterial isolates from soil warming experiment in Harvard Forest, Massachusetts, USA.</title>
        <authorList>
            <person name="Deangelis K.PhD."/>
        </authorList>
    </citation>
    <scope>NUCLEOTIDE SEQUENCE [LARGE SCALE GENOMIC DNA]</scope>
    <source>
        <strain evidence="7 8">GAS496</strain>
    </source>
</reference>
<gene>
    <name evidence="7" type="ORF">C8E89_11894</name>
</gene>
<sequence>MNASDIAVTSPGRGIQMRILDAAENLFYREGIHATGVERIAEEAHVSKRTLYRHFASKHDLVEQYLRRIDDTGGVRYEQSLDTPGATPRNRLLAIFDGPPADRFRGCPFHNGAVEAADEMPGVHDIVHEHKLQFIARLTDAAAEAGAADPYQLGHQLAVLFEGALALATSLNDTAAMIHARAAAEILIDAA</sequence>
<dbReference type="GO" id="GO:0003677">
    <property type="term" value="F:DNA binding"/>
    <property type="evidence" value="ECO:0007669"/>
    <property type="project" value="UniProtKB-UniRule"/>
</dbReference>
<dbReference type="OrthoDB" id="4214267at2"/>
<dbReference type="InterPro" id="IPR001647">
    <property type="entry name" value="HTH_TetR"/>
</dbReference>
<keyword evidence="8" id="KW-1185">Reference proteome</keyword>
<dbReference type="FunFam" id="1.10.10.60:FF:000141">
    <property type="entry name" value="TetR family transcriptional regulator"/>
    <property type="match status" value="1"/>
</dbReference>
<keyword evidence="4" id="KW-0804">Transcription</keyword>
<organism evidence="7 8">
    <name type="scientific">Mycolicibacterium moriokaense</name>
    <dbReference type="NCBI Taxonomy" id="39691"/>
    <lineage>
        <taxon>Bacteria</taxon>
        <taxon>Bacillati</taxon>
        <taxon>Actinomycetota</taxon>
        <taxon>Actinomycetes</taxon>
        <taxon>Mycobacteriales</taxon>
        <taxon>Mycobacteriaceae</taxon>
        <taxon>Mycolicibacterium</taxon>
    </lineage>
</organism>
<dbReference type="InterPro" id="IPR009057">
    <property type="entry name" value="Homeodomain-like_sf"/>
</dbReference>
<evidence type="ECO:0000256" key="3">
    <source>
        <dbReference type="ARBA" id="ARBA00023125"/>
    </source>
</evidence>
<dbReference type="RefSeq" id="WP_110318501.1">
    <property type="nucleotide sequence ID" value="NZ_QJJU01000018.1"/>
</dbReference>
<evidence type="ECO:0000256" key="1">
    <source>
        <dbReference type="ARBA" id="ARBA00011738"/>
    </source>
</evidence>
<name>A0A318HBI9_9MYCO</name>
<dbReference type="InterPro" id="IPR036271">
    <property type="entry name" value="Tet_transcr_reg_TetR-rel_C_sf"/>
</dbReference>